<evidence type="ECO:0000259" key="1">
    <source>
        <dbReference type="Pfam" id="PF00717"/>
    </source>
</evidence>
<evidence type="ECO:0000313" key="2">
    <source>
        <dbReference type="EMBL" id="VAX02410.1"/>
    </source>
</evidence>
<reference evidence="2" key="1">
    <citation type="submission" date="2018-06" db="EMBL/GenBank/DDBJ databases">
        <authorList>
            <person name="Zhirakovskaya E."/>
        </authorList>
    </citation>
    <scope>NUCLEOTIDE SEQUENCE</scope>
</reference>
<organism evidence="2">
    <name type="scientific">hydrothermal vent metagenome</name>
    <dbReference type="NCBI Taxonomy" id="652676"/>
    <lineage>
        <taxon>unclassified sequences</taxon>
        <taxon>metagenomes</taxon>
        <taxon>ecological metagenomes</taxon>
    </lineage>
</organism>
<name>A0A3B1AVY9_9ZZZZ</name>
<dbReference type="SUPFAM" id="SSF51306">
    <property type="entry name" value="LexA/Signal peptidase"/>
    <property type="match status" value="1"/>
</dbReference>
<proteinExistence type="predicted"/>
<dbReference type="CDD" id="cd06529">
    <property type="entry name" value="S24_LexA-like"/>
    <property type="match status" value="1"/>
</dbReference>
<dbReference type="EMBL" id="UOFV01000313">
    <property type="protein sequence ID" value="VAX02410.1"/>
    <property type="molecule type" value="Genomic_DNA"/>
</dbReference>
<feature type="domain" description="Peptidase S24/S26A/S26B/S26C" evidence="1">
    <location>
        <begin position="8"/>
        <end position="91"/>
    </location>
</feature>
<dbReference type="Gene3D" id="2.10.109.10">
    <property type="entry name" value="Umud Fragment, subunit A"/>
    <property type="match status" value="1"/>
</dbReference>
<sequence length="124" mass="13922">MSHTGCSSEGMEAFVLRVIGDSMSPAFEDGHIIVVDPGYPLISNSYAVLVNKSEVLFGLYMRDEGGSRLEYLKPGETPIMLEDNFHLKGVVTQRNGRRRKDTVYFEYPLTSGETPPNKKDSLYR</sequence>
<dbReference type="InterPro" id="IPR036286">
    <property type="entry name" value="LexA/Signal_pep-like_sf"/>
</dbReference>
<accession>A0A3B1AVY9</accession>
<dbReference type="Pfam" id="PF00717">
    <property type="entry name" value="Peptidase_S24"/>
    <property type="match status" value="1"/>
</dbReference>
<dbReference type="InterPro" id="IPR039418">
    <property type="entry name" value="LexA-like"/>
</dbReference>
<protein>
    <recommendedName>
        <fullName evidence="1">Peptidase S24/S26A/S26B/S26C domain-containing protein</fullName>
    </recommendedName>
</protein>
<gene>
    <name evidence="2" type="ORF">MNBD_GAMMA19-2292</name>
</gene>
<dbReference type="AlphaFoldDB" id="A0A3B1AVY9"/>
<dbReference type="InterPro" id="IPR015927">
    <property type="entry name" value="Peptidase_S24_S26A/B/C"/>
</dbReference>